<sequence length="186" mass="21065">MMKRSGSQRIWATGILLLSVILLNGCSSAWNATKKVGQVIWDPSTPVGKPSEQASIANITLLAEPDINPNESGEPAPVEMNLVYLSEDSRFLAADYDQLESDKLEKALGKNYIDHQDYTLLPGQYKPLETITLEKKNRYIGVIVHYAGVNQSEWKKIIRVKDMGRHYNILVHVRNNDVELRKEEEE</sequence>
<dbReference type="Pfam" id="PF12790">
    <property type="entry name" value="T6SS-SciN"/>
    <property type="match status" value="1"/>
</dbReference>
<evidence type="ECO:0008006" key="3">
    <source>
        <dbReference type="Google" id="ProtNLM"/>
    </source>
</evidence>
<accession>A0A2D0J234</accession>
<evidence type="ECO:0000313" key="2">
    <source>
        <dbReference type="Proteomes" id="UP000225833"/>
    </source>
</evidence>
<dbReference type="Gene3D" id="2.60.40.4150">
    <property type="entry name" value="Type VI secretion system, lipoprotein SciN"/>
    <property type="match status" value="1"/>
</dbReference>
<dbReference type="EMBL" id="NIBS01000005">
    <property type="protein sequence ID" value="PHM28360.1"/>
    <property type="molecule type" value="Genomic_DNA"/>
</dbReference>
<dbReference type="Proteomes" id="UP000225833">
    <property type="component" value="Unassembled WGS sequence"/>
</dbReference>
<name>A0A2D0J234_XENBU</name>
<proteinExistence type="predicted"/>
<evidence type="ECO:0000313" key="1">
    <source>
        <dbReference type="EMBL" id="PHM28360.1"/>
    </source>
</evidence>
<dbReference type="InterPro" id="IPR038706">
    <property type="entry name" value="Type_VI_SciN-like_sf"/>
</dbReference>
<comment type="caution">
    <text evidence="1">The sequence shown here is derived from an EMBL/GenBank/DDBJ whole genome shotgun (WGS) entry which is preliminary data.</text>
</comment>
<dbReference type="NCBIfam" id="TIGR03352">
    <property type="entry name" value="VI_chp_3"/>
    <property type="match status" value="1"/>
</dbReference>
<gene>
    <name evidence="1" type="ORF">Xbud_01368</name>
</gene>
<protein>
    <recommendedName>
        <fullName evidence="3">Type VI secretion system-associated lipoprotein</fullName>
    </recommendedName>
</protein>
<dbReference type="RefSeq" id="WP_416777117.1">
    <property type="nucleotide sequence ID" value="NZ_CAWNNJ010000119.1"/>
</dbReference>
<dbReference type="AlphaFoldDB" id="A0A2D0J234"/>
<organism evidence="1 2">
    <name type="scientific">Xenorhabdus budapestensis</name>
    <dbReference type="NCBI Taxonomy" id="290110"/>
    <lineage>
        <taxon>Bacteria</taxon>
        <taxon>Pseudomonadati</taxon>
        <taxon>Pseudomonadota</taxon>
        <taxon>Gammaproteobacteria</taxon>
        <taxon>Enterobacterales</taxon>
        <taxon>Morganellaceae</taxon>
        <taxon>Xenorhabdus</taxon>
    </lineage>
</organism>
<dbReference type="PANTHER" id="PTHR37625">
    <property type="entry name" value="OUTER MEMBRANE LIPOPROTEIN-RELATED"/>
    <property type="match status" value="1"/>
</dbReference>
<reference evidence="1 2" key="1">
    <citation type="journal article" date="2017" name="Nat. Microbiol.">
        <title>Natural product diversity associated with the nematode symbionts Photorhabdus and Xenorhabdus.</title>
        <authorList>
            <person name="Tobias N.J."/>
            <person name="Wolff H."/>
            <person name="Djahanschiri B."/>
            <person name="Grundmann F."/>
            <person name="Kronenwerth M."/>
            <person name="Shi Y.M."/>
            <person name="Simonyi S."/>
            <person name="Grun P."/>
            <person name="Shapiro-Ilan D."/>
            <person name="Pidot S.J."/>
            <person name="Stinear T.P."/>
            <person name="Ebersberger I."/>
            <person name="Bode H.B."/>
        </authorList>
    </citation>
    <scope>NUCLEOTIDE SEQUENCE [LARGE SCALE GENOMIC DNA]</scope>
    <source>
        <strain evidence="1 2">DSM 16342</strain>
    </source>
</reference>
<dbReference type="InterPro" id="IPR017734">
    <property type="entry name" value="T6SS_SciN"/>
</dbReference>
<dbReference type="PANTHER" id="PTHR37625:SF5">
    <property type="entry name" value="LIPOPROTEIN"/>
    <property type="match status" value="1"/>
</dbReference>